<feature type="binding site" evidence="5">
    <location>
        <position position="175"/>
    </location>
    <ligand>
        <name>S-adenosyl-L-methionine</name>
        <dbReference type="ChEBI" id="CHEBI:59789"/>
    </ligand>
</feature>
<keyword evidence="2 5" id="KW-0808">Transferase</keyword>
<dbReference type="Proteomes" id="UP000054785">
    <property type="component" value="Unassembled WGS sequence"/>
</dbReference>
<protein>
    <recommendedName>
        <fullName evidence="5">Release factor glutamine methyltransferase</fullName>
        <shortName evidence="5">RF MTase</shortName>
        <ecNumber evidence="5">2.1.1.297</ecNumber>
    </recommendedName>
    <alternativeName>
        <fullName evidence="5">N5-glutamine methyltransferase PrmC</fullName>
    </alternativeName>
    <alternativeName>
        <fullName evidence="5">Protein-(glutamine-N5) MTase PrmC</fullName>
    </alternativeName>
    <alternativeName>
        <fullName evidence="5">Protein-glutamine N-methyltransferase PrmC</fullName>
    </alternativeName>
</protein>
<dbReference type="HAMAP" id="MF_02126">
    <property type="entry name" value="RF_methyltr_PrmC"/>
    <property type="match status" value="1"/>
</dbReference>
<accession>A0A0W0TTX3</accession>
<dbReference type="GO" id="GO:0102559">
    <property type="term" value="F:peptide chain release factor N(5)-glutamine methyltransferase activity"/>
    <property type="evidence" value="ECO:0007669"/>
    <property type="project" value="UniProtKB-EC"/>
</dbReference>
<reference evidence="6 7" key="1">
    <citation type="submission" date="2015-11" db="EMBL/GenBank/DDBJ databases">
        <title>Genomic analysis of 38 Legionella species identifies large and diverse effector repertoires.</title>
        <authorList>
            <person name="Burstein D."/>
            <person name="Amaro F."/>
            <person name="Zusman T."/>
            <person name="Lifshitz Z."/>
            <person name="Cohen O."/>
            <person name="Gilbert J.A."/>
            <person name="Pupko T."/>
            <person name="Shuman H.A."/>
            <person name="Segal G."/>
        </authorList>
    </citation>
    <scope>NUCLEOTIDE SEQUENCE [LARGE SCALE GENOMIC DNA]</scope>
    <source>
        <strain evidence="6 7">ATCC 49504</strain>
    </source>
</reference>
<dbReference type="InterPro" id="IPR002052">
    <property type="entry name" value="DNA_methylase_N6_adenine_CS"/>
</dbReference>
<dbReference type="PROSITE" id="PS00092">
    <property type="entry name" value="N6_MTASE"/>
    <property type="match status" value="1"/>
</dbReference>
<dbReference type="NCBIfam" id="TIGR03534">
    <property type="entry name" value="RF_mod_PrmC"/>
    <property type="match status" value="1"/>
</dbReference>
<feature type="binding site" evidence="5">
    <location>
        <position position="147"/>
    </location>
    <ligand>
        <name>S-adenosyl-L-methionine</name>
        <dbReference type="ChEBI" id="CHEBI:59789"/>
    </ligand>
</feature>
<keyword evidence="3 5" id="KW-0949">S-adenosyl-L-methionine</keyword>
<comment type="caution">
    <text evidence="6">The sequence shown here is derived from an EMBL/GenBank/DDBJ whole genome shotgun (WGS) entry which is preliminary data.</text>
</comment>
<dbReference type="PANTHER" id="PTHR18895:SF74">
    <property type="entry name" value="MTRF1L RELEASE FACTOR GLUTAMINE METHYLTRANSFERASE"/>
    <property type="match status" value="1"/>
</dbReference>
<dbReference type="GO" id="GO:0032259">
    <property type="term" value="P:methylation"/>
    <property type="evidence" value="ECO:0007669"/>
    <property type="project" value="UniProtKB-KW"/>
</dbReference>
<organism evidence="6 7">
    <name type="scientific">Legionella geestiana</name>
    <dbReference type="NCBI Taxonomy" id="45065"/>
    <lineage>
        <taxon>Bacteria</taxon>
        <taxon>Pseudomonadati</taxon>
        <taxon>Pseudomonadota</taxon>
        <taxon>Gammaproteobacteria</taxon>
        <taxon>Legionellales</taxon>
        <taxon>Legionellaceae</taxon>
        <taxon>Legionella</taxon>
    </lineage>
</organism>
<feature type="binding site" evidence="5">
    <location>
        <begin position="190"/>
        <end position="193"/>
    </location>
    <ligand>
        <name>substrate</name>
    </ligand>
</feature>
<dbReference type="Gene3D" id="3.40.50.150">
    <property type="entry name" value="Vaccinia Virus protein VP39"/>
    <property type="match status" value="1"/>
</dbReference>
<dbReference type="Pfam" id="PF17827">
    <property type="entry name" value="PrmC_N"/>
    <property type="match status" value="1"/>
</dbReference>
<dbReference type="RefSeq" id="WP_081776760.1">
    <property type="nucleotide sequence ID" value="NZ_CAAAHN010000022.1"/>
</dbReference>
<comment type="similarity">
    <text evidence="5">Belongs to the protein N5-glutamine methyltransferase family. PrmC subfamily.</text>
</comment>
<dbReference type="STRING" id="45065.Lgee_1372"/>
<evidence type="ECO:0000313" key="6">
    <source>
        <dbReference type="EMBL" id="KTC98926.1"/>
    </source>
</evidence>
<dbReference type="OrthoDB" id="9800643at2"/>
<keyword evidence="1 5" id="KW-0489">Methyltransferase</keyword>
<gene>
    <name evidence="6" type="primary">hemK</name>
    <name evidence="5" type="synonym">prmC</name>
    <name evidence="6" type="ORF">Lgee_1372</name>
</gene>
<evidence type="ECO:0000256" key="4">
    <source>
        <dbReference type="ARBA" id="ARBA00048391"/>
    </source>
</evidence>
<dbReference type="InterPro" id="IPR029063">
    <property type="entry name" value="SAM-dependent_MTases_sf"/>
</dbReference>
<dbReference type="NCBIfam" id="TIGR00536">
    <property type="entry name" value="hemK_fam"/>
    <property type="match status" value="1"/>
</dbReference>
<sequence length="287" mass="31320">MTKTETSVAKSLQDARNRLATTSESARADSEILLAHVLQKSRTWLFAHSEALLSPETLAVFQHLVEARSRGFPVAYLTGTREFWSLPLRVDAATLIPRPETELLVETTLQRLCAVASARVLDLGTGSGAIALALASVRRDFILHAADISEAALACARINAHALGLTEIHFHHSNWFSDLPRLRFDAIVSNPPYLAADDPHLSEGDVRFEPLQALVSGTTGLEAFEAIANTAPLWLTPGGWLLLEHGCDQGALVRDILQQAGFSAIETLCDLEARDRVSVGRWQTENL</sequence>
<feature type="binding site" evidence="5">
    <location>
        <begin position="124"/>
        <end position="128"/>
    </location>
    <ligand>
        <name>S-adenosyl-L-methionine</name>
        <dbReference type="ChEBI" id="CHEBI:59789"/>
    </ligand>
</feature>
<evidence type="ECO:0000256" key="1">
    <source>
        <dbReference type="ARBA" id="ARBA00022603"/>
    </source>
</evidence>
<evidence type="ECO:0000256" key="5">
    <source>
        <dbReference type="HAMAP-Rule" id="MF_02126"/>
    </source>
</evidence>
<dbReference type="AlphaFoldDB" id="A0A0W0TTX3"/>
<dbReference type="GO" id="GO:0003676">
    <property type="term" value="F:nucleic acid binding"/>
    <property type="evidence" value="ECO:0007669"/>
    <property type="project" value="InterPro"/>
</dbReference>
<dbReference type="Pfam" id="PF05175">
    <property type="entry name" value="MTS"/>
    <property type="match status" value="1"/>
</dbReference>
<evidence type="ECO:0000313" key="7">
    <source>
        <dbReference type="Proteomes" id="UP000054785"/>
    </source>
</evidence>
<dbReference type="InterPro" id="IPR050320">
    <property type="entry name" value="N5-glutamine_MTase"/>
</dbReference>
<keyword evidence="7" id="KW-1185">Reference proteome</keyword>
<dbReference type="InterPro" id="IPR040758">
    <property type="entry name" value="PrmC_N"/>
</dbReference>
<dbReference type="PATRIC" id="fig|45065.4.peg.1480"/>
<dbReference type="InterPro" id="IPR019874">
    <property type="entry name" value="RF_methyltr_PrmC"/>
</dbReference>
<proteinExistence type="inferred from homology"/>
<name>A0A0W0TTX3_9GAMM</name>
<feature type="binding site" evidence="5">
    <location>
        <position position="190"/>
    </location>
    <ligand>
        <name>S-adenosyl-L-methionine</name>
        <dbReference type="ChEBI" id="CHEBI:59789"/>
    </ligand>
</feature>
<evidence type="ECO:0000256" key="2">
    <source>
        <dbReference type="ARBA" id="ARBA00022679"/>
    </source>
</evidence>
<comment type="function">
    <text evidence="5">Methylates the class 1 translation termination release factors RF1/PrfA and RF2/PrfB on the glutamine residue of the universally conserved GGQ motif.</text>
</comment>
<dbReference type="Gene3D" id="1.10.8.10">
    <property type="entry name" value="DNA helicase RuvA subunit, C-terminal domain"/>
    <property type="match status" value="1"/>
</dbReference>
<dbReference type="EC" id="2.1.1.297" evidence="5"/>
<dbReference type="CDD" id="cd02440">
    <property type="entry name" value="AdoMet_MTases"/>
    <property type="match status" value="1"/>
</dbReference>
<dbReference type="EMBL" id="LNYC01000052">
    <property type="protein sequence ID" value="KTC98926.1"/>
    <property type="molecule type" value="Genomic_DNA"/>
</dbReference>
<comment type="catalytic activity">
    <reaction evidence="4 5">
        <text>L-glutaminyl-[peptide chain release factor] + S-adenosyl-L-methionine = N(5)-methyl-L-glutaminyl-[peptide chain release factor] + S-adenosyl-L-homocysteine + H(+)</text>
        <dbReference type="Rhea" id="RHEA:42896"/>
        <dbReference type="Rhea" id="RHEA-COMP:10271"/>
        <dbReference type="Rhea" id="RHEA-COMP:10272"/>
        <dbReference type="ChEBI" id="CHEBI:15378"/>
        <dbReference type="ChEBI" id="CHEBI:30011"/>
        <dbReference type="ChEBI" id="CHEBI:57856"/>
        <dbReference type="ChEBI" id="CHEBI:59789"/>
        <dbReference type="ChEBI" id="CHEBI:61891"/>
        <dbReference type="EC" id="2.1.1.297"/>
    </reaction>
</comment>
<dbReference type="InterPro" id="IPR007848">
    <property type="entry name" value="Small_mtfrase_dom"/>
</dbReference>
<evidence type="ECO:0000256" key="3">
    <source>
        <dbReference type="ARBA" id="ARBA00022691"/>
    </source>
</evidence>
<dbReference type="InterPro" id="IPR004556">
    <property type="entry name" value="HemK-like"/>
</dbReference>
<dbReference type="SUPFAM" id="SSF53335">
    <property type="entry name" value="S-adenosyl-L-methionine-dependent methyltransferases"/>
    <property type="match status" value="1"/>
</dbReference>
<dbReference type="FunFam" id="3.40.50.150:FF:000053">
    <property type="entry name" value="Release factor glutamine methyltransferase"/>
    <property type="match status" value="1"/>
</dbReference>
<dbReference type="PANTHER" id="PTHR18895">
    <property type="entry name" value="HEMK METHYLTRANSFERASE"/>
    <property type="match status" value="1"/>
</dbReference>